<dbReference type="PANTHER" id="PTHR36118">
    <property type="entry name" value="ION-TRANSLOCATING OXIDOREDUCTASE COMPLEX SUBUNIT G"/>
    <property type="match status" value="1"/>
</dbReference>
<evidence type="ECO:0000259" key="9">
    <source>
        <dbReference type="SMART" id="SM00900"/>
    </source>
</evidence>
<feature type="signal peptide" evidence="8">
    <location>
        <begin position="1"/>
        <end position="25"/>
    </location>
</feature>
<feature type="coiled-coil region" evidence="6">
    <location>
        <begin position="413"/>
        <end position="444"/>
    </location>
</feature>
<sequence length="936" mass="97852">MNKSFISIILTLSMLTSLTTGYAMGSAGGADESETTQSRVRPDRSKEEAPKGLVNRAKMGNLKDGTYTGSAEGYSGLVTVEVTVKDNKIVDLKVLSHTETPGYYEKGAGVIQAILAKGSLEVDTISGATLTSRAIIEAATDALSKAGGAPAKKTAAGSRGGQGQRNAAAPAPAAGKTFDSLKDGTYVGYGQGYAGSIGVEVVISGGVISSARMVSGNEDAPYINNALAILDRVIGKKGTAGIDAVSGATFSSNGLLNAVNDALAQASGGPSSSQGAGKAGPTGKNPAAERLKEENQRLKDQLATLQKEKLGGLVPAQLKDGTYEGSAKGYNLKTTVQAVVKDGKLVQVKLVDSDDDKEYLAKALPLLDQMVKKGGTAGVDTVSGATFSSFGLINATNMALAQAGQTGDTSGAMAQAKKEFELTLKKLKEENDRLKQADLSAEGEPPAANWKDGTFTGTARGYKSAVTVEASVSGQKLTGLRVTDHNEDREYFDQAEAVVDAILSKGSTSGVDTVSGATFSSKAILKATVRALRQSAGLAAGSEEAGGSPALEEENKRLKEEVEALNKQLEDSLGDGQLHDGTFIGSAKGYSDGGNNELKLSITVKDKKIVEITVLDRSGETEPYYSDAWDHVVPQIISKQTIKGVDAFSGATITSNAIKNAVRQAMKASFAGSGGDSGALTEALKKKHAEEIKALEEKIRALEAGQGSGPTKPGLDISKIPDGTYHGKGYGYHGSTGPESMAEEEPKKYQKLDGKRTPIEVDVMVAGGRLEKIEITSHDESRPYRNKPFRRVPKAMVDQQKIDVDTVTGATYTSKGLIEAVKNALEGVGTGGHDPGDHPADGEGGTDGQVADLQAQLAAKEAEVAALNDQLASIRTWWKKLFAAWQNAQTEAEGFFGNGEGKAMAREDWQTVTNPINELMTSPETDHFNASAEDKP</sequence>
<keyword evidence="8" id="KW-0732">Signal</keyword>
<keyword evidence="2" id="KW-0597">Phosphoprotein</keyword>
<feature type="domain" description="FMN-binding" evidence="9">
    <location>
        <begin position="329"/>
        <end position="403"/>
    </location>
</feature>
<feature type="domain" description="FMN-binding" evidence="9">
    <location>
        <begin position="461"/>
        <end position="535"/>
    </location>
</feature>
<feature type="region of interest" description="Disordered" evidence="7">
    <location>
        <begin position="266"/>
        <end position="286"/>
    </location>
</feature>
<feature type="chain" id="PRO_5045656701" evidence="8">
    <location>
        <begin position="26"/>
        <end position="936"/>
    </location>
</feature>
<evidence type="ECO:0000256" key="5">
    <source>
        <dbReference type="ARBA" id="ARBA00022982"/>
    </source>
</evidence>
<reference evidence="10 11" key="1">
    <citation type="journal article" date="2016" name="Int. J. Syst. Evol. Microbiol.">
        <title>Peptococcus simiae sp. nov., isolated from rhesus macaque faeces and emended description of the genus Peptococcus.</title>
        <authorList>
            <person name="Shkoporov A.N."/>
            <person name="Efimov B.A."/>
            <person name="Kondova I."/>
            <person name="Ouwerling B."/>
            <person name="Chaplin A.V."/>
            <person name="Shcherbakova V.A."/>
            <person name="Langermans J.A.M."/>
        </authorList>
    </citation>
    <scope>NUCLEOTIDE SEQUENCE [LARGE SCALE GENOMIC DNA]</scope>
    <source>
        <strain evidence="10 11">M108</strain>
    </source>
</reference>
<feature type="compositionally biased region" description="Low complexity" evidence="7">
    <location>
        <begin position="266"/>
        <end position="281"/>
    </location>
</feature>
<dbReference type="SMART" id="SM00900">
    <property type="entry name" value="FMN_bind"/>
    <property type="match status" value="6"/>
</dbReference>
<name>A0ABW9H0K3_9FIRM</name>
<keyword evidence="4" id="KW-0288">FMN</keyword>
<feature type="domain" description="FMN-binding" evidence="9">
    <location>
        <begin position="192"/>
        <end position="266"/>
    </location>
</feature>
<dbReference type="RefSeq" id="WP_408978002.1">
    <property type="nucleotide sequence ID" value="NZ_JBJUVG010000015.1"/>
</dbReference>
<feature type="region of interest" description="Disordered" evidence="7">
    <location>
        <begin position="26"/>
        <end position="48"/>
    </location>
</feature>
<evidence type="ECO:0000256" key="2">
    <source>
        <dbReference type="ARBA" id="ARBA00022553"/>
    </source>
</evidence>
<evidence type="ECO:0000256" key="1">
    <source>
        <dbReference type="ARBA" id="ARBA00022448"/>
    </source>
</evidence>
<feature type="coiled-coil region" evidence="6">
    <location>
        <begin position="548"/>
        <end position="575"/>
    </location>
</feature>
<dbReference type="Pfam" id="PF04205">
    <property type="entry name" value="FMN_bind"/>
    <property type="match status" value="6"/>
</dbReference>
<evidence type="ECO:0000256" key="8">
    <source>
        <dbReference type="SAM" id="SignalP"/>
    </source>
</evidence>
<keyword evidence="5" id="KW-0249">Electron transport</keyword>
<gene>
    <name evidence="10" type="ORF">ACKQTC_08405</name>
</gene>
<feature type="domain" description="FMN-binding" evidence="9">
    <location>
        <begin position="73"/>
        <end position="146"/>
    </location>
</feature>
<evidence type="ECO:0000313" key="10">
    <source>
        <dbReference type="EMBL" id="MFM9414387.1"/>
    </source>
</evidence>
<feature type="compositionally biased region" description="Low complexity" evidence="7">
    <location>
        <begin position="164"/>
        <end position="174"/>
    </location>
</feature>
<keyword evidence="6" id="KW-0175">Coiled coil</keyword>
<dbReference type="InterPro" id="IPR010209">
    <property type="entry name" value="Ion_transpt_RnfG/RsxG"/>
</dbReference>
<dbReference type="PANTHER" id="PTHR36118:SF1">
    <property type="entry name" value="ION-TRANSLOCATING OXIDOREDUCTASE COMPLEX SUBUNIT G"/>
    <property type="match status" value="1"/>
</dbReference>
<comment type="caution">
    <text evidence="10">The sequence shown here is derived from an EMBL/GenBank/DDBJ whole genome shotgun (WGS) entry which is preliminary data.</text>
</comment>
<keyword evidence="1" id="KW-0813">Transport</keyword>
<proteinExistence type="predicted"/>
<keyword evidence="3" id="KW-0285">Flavoprotein</keyword>
<evidence type="ECO:0000313" key="11">
    <source>
        <dbReference type="Proteomes" id="UP001631949"/>
    </source>
</evidence>
<feature type="compositionally biased region" description="Low complexity" evidence="7">
    <location>
        <begin position="148"/>
        <end position="157"/>
    </location>
</feature>
<protein>
    <submittedName>
        <fullName evidence="10">FMN-binding protein</fullName>
    </submittedName>
</protein>
<feature type="region of interest" description="Disordered" evidence="7">
    <location>
        <begin position="148"/>
        <end position="174"/>
    </location>
</feature>
<accession>A0ABW9H0K3</accession>
<dbReference type="Gene3D" id="3.90.1010.20">
    <property type="match status" value="6"/>
</dbReference>
<dbReference type="Proteomes" id="UP001631949">
    <property type="component" value="Unassembled WGS sequence"/>
</dbReference>
<evidence type="ECO:0000256" key="6">
    <source>
        <dbReference type="SAM" id="Coils"/>
    </source>
</evidence>
<evidence type="ECO:0000256" key="4">
    <source>
        <dbReference type="ARBA" id="ARBA00022643"/>
    </source>
</evidence>
<evidence type="ECO:0000256" key="7">
    <source>
        <dbReference type="SAM" id="MobiDB-lite"/>
    </source>
</evidence>
<dbReference type="EMBL" id="JBJUVG010000015">
    <property type="protein sequence ID" value="MFM9414387.1"/>
    <property type="molecule type" value="Genomic_DNA"/>
</dbReference>
<feature type="region of interest" description="Disordered" evidence="7">
    <location>
        <begin position="827"/>
        <end position="846"/>
    </location>
</feature>
<keyword evidence="11" id="KW-1185">Reference proteome</keyword>
<dbReference type="InterPro" id="IPR007329">
    <property type="entry name" value="FMN-bd"/>
</dbReference>
<organism evidence="10 11">
    <name type="scientific">Peptococcus simiae</name>
    <dbReference type="NCBI Taxonomy" id="1643805"/>
    <lineage>
        <taxon>Bacteria</taxon>
        <taxon>Bacillati</taxon>
        <taxon>Bacillota</taxon>
        <taxon>Clostridia</taxon>
        <taxon>Eubacteriales</taxon>
        <taxon>Peptococcaceae</taxon>
        <taxon>Peptococcus</taxon>
    </lineage>
</organism>
<evidence type="ECO:0000256" key="3">
    <source>
        <dbReference type="ARBA" id="ARBA00022630"/>
    </source>
</evidence>
<feature type="domain" description="FMN-binding" evidence="9">
    <location>
        <begin position="754"/>
        <end position="828"/>
    </location>
</feature>
<feature type="domain" description="FMN-binding" evidence="9">
    <location>
        <begin position="594"/>
        <end position="669"/>
    </location>
</feature>